<keyword evidence="6 13" id="KW-0479">Metal-binding</keyword>
<evidence type="ECO:0000313" key="15">
    <source>
        <dbReference type="EMBL" id="WBL35871.1"/>
    </source>
</evidence>
<protein>
    <recommendedName>
        <fullName evidence="12 13">DNA primase</fullName>
        <ecNumber evidence="12">2.7.7.101</ecNumber>
    </recommendedName>
</protein>
<dbReference type="Pfam" id="PF01807">
    <property type="entry name" value="Zn_ribbon_DnaG"/>
    <property type="match status" value="1"/>
</dbReference>
<keyword evidence="9" id="KW-0460">Magnesium</keyword>
<keyword evidence="10 12" id="KW-0238">DNA-binding</keyword>
<dbReference type="EMBL" id="CP115149">
    <property type="protein sequence ID" value="WBL35871.1"/>
    <property type="molecule type" value="Genomic_DNA"/>
</dbReference>
<dbReference type="NCBIfam" id="TIGR01391">
    <property type="entry name" value="dnaG"/>
    <property type="match status" value="1"/>
</dbReference>
<dbReference type="Pfam" id="PF13662">
    <property type="entry name" value="Toprim_4"/>
    <property type="match status" value="1"/>
</dbReference>
<evidence type="ECO:0000256" key="13">
    <source>
        <dbReference type="PIRNR" id="PIRNR002811"/>
    </source>
</evidence>
<evidence type="ECO:0000256" key="9">
    <source>
        <dbReference type="ARBA" id="ARBA00022842"/>
    </source>
</evidence>
<evidence type="ECO:0000256" key="7">
    <source>
        <dbReference type="ARBA" id="ARBA00022771"/>
    </source>
</evidence>
<dbReference type="InterPro" id="IPR030846">
    <property type="entry name" value="DnaG_bac"/>
</dbReference>
<evidence type="ECO:0000256" key="3">
    <source>
        <dbReference type="ARBA" id="ARBA00022679"/>
    </source>
</evidence>
<keyword evidence="3 12" id="KW-0808">Transferase</keyword>
<dbReference type="InterPro" id="IPR013264">
    <property type="entry name" value="DNAG_N"/>
</dbReference>
<keyword evidence="1 12" id="KW-0240">DNA-directed RNA polymerase</keyword>
<keyword evidence="16" id="KW-1185">Reference proteome</keyword>
<dbReference type="PIRSF" id="PIRSF002811">
    <property type="entry name" value="DnaG"/>
    <property type="match status" value="1"/>
</dbReference>
<comment type="catalytic activity">
    <reaction evidence="12">
        <text>ssDNA + n NTP = ssDNA/pppN(pN)n-1 hybrid + (n-1) diphosphate.</text>
        <dbReference type="EC" id="2.7.7.101"/>
    </reaction>
</comment>
<dbReference type="Pfam" id="PF10410">
    <property type="entry name" value="DnaB_bind"/>
    <property type="match status" value="1"/>
</dbReference>
<dbReference type="Proteomes" id="UP001212803">
    <property type="component" value="Chromosome"/>
</dbReference>
<keyword evidence="2 12" id="KW-0639">Primosome</keyword>
<evidence type="ECO:0000256" key="4">
    <source>
        <dbReference type="ARBA" id="ARBA00022695"/>
    </source>
</evidence>
<comment type="cofactor">
    <cofactor evidence="13">
        <name>Zn(2+)</name>
        <dbReference type="ChEBI" id="CHEBI:29105"/>
    </cofactor>
    <text evidence="13">Binds 1 zinc ion per monomer.</text>
</comment>
<dbReference type="InterPro" id="IPR050219">
    <property type="entry name" value="DnaG_primase"/>
</dbReference>
<evidence type="ECO:0000256" key="11">
    <source>
        <dbReference type="ARBA" id="ARBA00023163"/>
    </source>
</evidence>
<reference evidence="15 16" key="1">
    <citation type="journal article" date="2023" name="ISME J.">
        <title>Thermophilic Dehalococcoidia with unusual traits shed light on an unexpected past.</title>
        <authorList>
            <person name="Palmer M."/>
            <person name="Covington J.K."/>
            <person name="Zhou E.M."/>
            <person name="Thomas S.C."/>
            <person name="Habib N."/>
            <person name="Seymour C.O."/>
            <person name="Lai D."/>
            <person name="Johnston J."/>
            <person name="Hashimi A."/>
            <person name="Jiao J.Y."/>
            <person name="Muok A.R."/>
            <person name="Liu L."/>
            <person name="Xian W.D."/>
            <person name="Zhi X.Y."/>
            <person name="Li M.M."/>
            <person name="Silva L.P."/>
            <person name="Bowen B.P."/>
            <person name="Louie K."/>
            <person name="Briegel A."/>
            <person name="Pett-Ridge J."/>
            <person name="Weber P.K."/>
            <person name="Tocheva E.I."/>
            <person name="Woyke T."/>
            <person name="Northen T.R."/>
            <person name="Mayali X."/>
            <person name="Li W.J."/>
            <person name="Hedlund B.P."/>
        </authorList>
    </citation>
    <scope>NUCLEOTIDE SEQUENCE [LARGE SCALE GENOMIC DNA]</scope>
    <source>
        <strain evidence="15 16">YIM 72310</strain>
    </source>
</reference>
<dbReference type="Gene3D" id="3.90.580.10">
    <property type="entry name" value="Zinc finger, CHC2-type domain"/>
    <property type="match status" value="1"/>
</dbReference>
<dbReference type="PANTHER" id="PTHR30313">
    <property type="entry name" value="DNA PRIMASE"/>
    <property type="match status" value="1"/>
</dbReference>
<dbReference type="InterPro" id="IPR006171">
    <property type="entry name" value="TOPRIM_dom"/>
</dbReference>
<comment type="caution">
    <text evidence="12">Lacks conserved residue(s) required for the propagation of feature annotation.</text>
</comment>
<name>A0ABY7M5Q5_9CHLR</name>
<comment type="similarity">
    <text evidence="12 13">Belongs to the DnaG primase family.</text>
</comment>
<keyword evidence="4 12" id="KW-0548">Nucleotidyltransferase</keyword>
<evidence type="ECO:0000256" key="8">
    <source>
        <dbReference type="ARBA" id="ARBA00022833"/>
    </source>
</evidence>
<dbReference type="PANTHER" id="PTHR30313:SF2">
    <property type="entry name" value="DNA PRIMASE"/>
    <property type="match status" value="1"/>
</dbReference>
<keyword evidence="5 12" id="KW-0235">DNA replication</keyword>
<evidence type="ECO:0000256" key="12">
    <source>
        <dbReference type="HAMAP-Rule" id="MF_00974"/>
    </source>
</evidence>
<dbReference type="InterPro" id="IPR036977">
    <property type="entry name" value="DNA_primase_Znf_CHC2"/>
</dbReference>
<dbReference type="InterPro" id="IPR019475">
    <property type="entry name" value="DNA_primase_DnaB-bd"/>
</dbReference>
<organism evidence="15 16">
    <name type="scientific">Tepidiforma flava</name>
    <dbReference type="NCBI Taxonomy" id="3004094"/>
    <lineage>
        <taxon>Bacteria</taxon>
        <taxon>Bacillati</taxon>
        <taxon>Chloroflexota</taxon>
        <taxon>Tepidiformia</taxon>
        <taxon>Tepidiformales</taxon>
        <taxon>Tepidiformaceae</taxon>
        <taxon>Tepidiforma</taxon>
    </lineage>
</organism>
<comment type="subunit">
    <text evidence="12">Monomer. Interacts with DnaB.</text>
</comment>
<dbReference type="SUPFAM" id="SSF57783">
    <property type="entry name" value="Zinc beta-ribbon"/>
    <property type="match status" value="1"/>
</dbReference>
<evidence type="ECO:0000256" key="5">
    <source>
        <dbReference type="ARBA" id="ARBA00022705"/>
    </source>
</evidence>
<keyword evidence="7" id="KW-0863">Zinc-finger</keyword>
<comment type="function">
    <text evidence="12 13">RNA polymerase that catalyzes the synthesis of short RNA molecules used as primers for DNA polymerase during DNA replication.</text>
</comment>
<dbReference type="RefSeq" id="WP_270056396.1">
    <property type="nucleotide sequence ID" value="NZ_CP115149.1"/>
</dbReference>
<dbReference type="InterPro" id="IPR037068">
    <property type="entry name" value="DNA_primase_core_N_sf"/>
</dbReference>
<dbReference type="EC" id="2.7.7.101" evidence="12"/>
<dbReference type="SMART" id="SM00493">
    <property type="entry name" value="TOPRIM"/>
    <property type="match status" value="1"/>
</dbReference>
<evidence type="ECO:0000256" key="10">
    <source>
        <dbReference type="ARBA" id="ARBA00023125"/>
    </source>
</evidence>
<proteinExistence type="inferred from homology"/>
<dbReference type="Gene3D" id="3.90.980.10">
    <property type="entry name" value="DNA primase, catalytic core, N-terminal domain"/>
    <property type="match status" value="1"/>
</dbReference>
<accession>A0ABY7M5Q5</accession>
<dbReference type="Pfam" id="PF08275">
    <property type="entry name" value="DNAG_N"/>
    <property type="match status" value="1"/>
</dbReference>
<evidence type="ECO:0000259" key="14">
    <source>
        <dbReference type="PROSITE" id="PS50880"/>
    </source>
</evidence>
<feature type="domain" description="Toprim" evidence="14">
    <location>
        <begin position="251"/>
        <end position="351"/>
    </location>
</feature>
<evidence type="ECO:0000256" key="2">
    <source>
        <dbReference type="ARBA" id="ARBA00022515"/>
    </source>
</evidence>
<sequence length="612" mass="67883">MDVVDAIKRQVDLVAYIGRFTQLQKSGRSFRGLCPFHSERTPSFYVFPDRGTWRCFGQCGEGGDLFTFVQKRENLDFRGALRLLASEAGISLQDDDPKRRSHLERLAAIVSAAVGFYERQLREAGGEAAMAYLVERRGLSPETIAAWHLGWAPAGWHHLRDFLLNRGYTEADMLAAGVLVESDEGREPYDRFRGRVIIPIANERGEFVALGGRGLHGEEPKYLNSPQTEIFDKSRTLFGLHHAAGAIREKGEVIVVEGYMDVLGPWQAGYRNVVATMGTSLTRHHAALLRRFAPRIVLALDPDAAGMNAAARAGSLVLGFETDEQAAASARSADELSSEVDVDLRVAALPPGCDPDELVREDPARWEQAIAGAVPFVEFLLGRLLGDARPASPLEARHLVDRLRPVLLAVRDPVERALYIQRVARQLGVTEASVAERLKTPRPARVPRSAGRASPPNPEEVLLAILLQHPALRLAYRNYPETLFTGAVEREIFRRWLRDPETAAEPVDDVGARAARLAAYRLPPLTDFEARRAADEKIAAVLRERIRMHQAARAQELSEAEQRLGPNRLAELAAAAWRGEIPPGEERELAEALIEELELGLSIHRREHPPAR</sequence>
<evidence type="ECO:0000256" key="6">
    <source>
        <dbReference type="ARBA" id="ARBA00022723"/>
    </source>
</evidence>
<dbReference type="SUPFAM" id="SSF56731">
    <property type="entry name" value="DNA primase core"/>
    <property type="match status" value="1"/>
</dbReference>
<dbReference type="InterPro" id="IPR034151">
    <property type="entry name" value="TOPRIM_DnaG_bac"/>
</dbReference>
<keyword evidence="8 13" id="KW-0862">Zinc</keyword>
<dbReference type="CDD" id="cd03364">
    <property type="entry name" value="TOPRIM_DnaG_primases"/>
    <property type="match status" value="1"/>
</dbReference>
<dbReference type="PROSITE" id="PS50880">
    <property type="entry name" value="TOPRIM"/>
    <property type="match status" value="1"/>
</dbReference>
<dbReference type="HAMAP" id="MF_00974">
    <property type="entry name" value="DNA_primase_DnaG"/>
    <property type="match status" value="1"/>
</dbReference>
<dbReference type="Gene3D" id="3.40.1360.10">
    <property type="match status" value="1"/>
</dbReference>
<dbReference type="SMART" id="SM00400">
    <property type="entry name" value="ZnF_CHCC"/>
    <property type="match status" value="1"/>
</dbReference>
<evidence type="ECO:0000313" key="16">
    <source>
        <dbReference type="Proteomes" id="UP001212803"/>
    </source>
</evidence>
<evidence type="ECO:0000256" key="1">
    <source>
        <dbReference type="ARBA" id="ARBA00022478"/>
    </source>
</evidence>
<dbReference type="InterPro" id="IPR002694">
    <property type="entry name" value="Znf_CHC2"/>
</dbReference>
<dbReference type="InterPro" id="IPR006295">
    <property type="entry name" value="DNA_primase_DnaG"/>
</dbReference>
<keyword evidence="11 12" id="KW-0804">Transcription</keyword>
<gene>
    <name evidence="12 15" type="primary">dnaG</name>
    <name evidence="15" type="ORF">O0235_14035</name>
</gene>